<evidence type="ECO:0000256" key="3">
    <source>
        <dbReference type="ARBA" id="ARBA00023136"/>
    </source>
</evidence>
<dbReference type="InterPro" id="IPR001460">
    <property type="entry name" value="PCN-bd_Tpept"/>
</dbReference>
<keyword evidence="3 4" id="KW-0472">Membrane</keyword>
<dbReference type="InterPro" id="IPR050515">
    <property type="entry name" value="Beta-lactam/transpept"/>
</dbReference>
<evidence type="ECO:0000313" key="7">
    <source>
        <dbReference type="EMBL" id="AQS55261.1"/>
    </source>
</evidence>
<evidence type="ECO:0000256" key="4">
    <source>
        <dbReference type="SAM" id="Phobius"/>
    </source>
</evidence>
<proteinExistence type="inferred from homology"/>
<evidence type="ECO:0000256" key="2">
    <source>
        <dbReference type="ARBA" id="ARBA00007171"/>
    </source>
</evidence>
<accession>A0A1U9K5E4</accession>
<dbReference type="Pfam" id="PF00905">
    <property type="entry name" value="Transpeptidase"/>
    <property type="match status" value="1"/>
</dbReference>
<keyword evidence="4" id="KW-1133">Transmembrane helix</keyword>
<feature type="domain" description="Penicillin-binding protein dimerisation" evidence="6">
    <location>
        <begin position="58"/>
        <end position="221"/>
    </location>
</feature>
<dbReference type="SUPFAM" id="SSF56519">
    <property type="entry name" value="Penicillin binding protein dimerisation domain"/>
    <property type="match status" value="1"/>
</dbReference>
<dbReference type="EMBL" id="CP019699">
    <property type="protein sequence ID" value="AQS55261.1"/>
    <property type="molecule type" value="Genomic_DNA"/>
</dbReference>
<dbReference type="SUPFAM" id="SSF56601">
    <property type="entry name" value="beta-lactamase/transpeptidase-like"/>
    <property type="match status" value="1"/>
</dbReference>
<comment type="similarity">
    <text evidence="2">Belongs to the transpeptidase family.</text>
</comment>
<reference evidence="7 8" key="1">
    <citation type="journal article" date="2015" name="Int. J. Syst. Evol. Microbiol.">
        <title>Novibacillus thermophilus gen. nov., sp. nov., a Gram-staining-negative and moderately thermophilic member of the family Thermoactinomycetaceae.</title>
        <authorList>
            <person name="Yang G."/>
            <person name="Chen J."/>
            <person name="Zhou S."/>
        </authorList>
    </citation>
    <scope>NUCLEOTIDE SEQUENCE [LARGE SCALE GENOMIC DNA]</scope>
    <source>
        <strain evidence="7 8">SG-1</strain>
    </source>
</reference>
<evidence type="ECO:0000259" key="5">
    <source>
        <dbReference type="Pfam" id="PF00905"/>
    </source>
</evidence>
<dbReference type="GO" id="GO:0071972">
    <property type="term" value="F:peptidoglycan L,D-transpeptidase activity"/>
    <property type="evidence" value="ECO:0007669"/>
    <property type="project" value="TreeGrafter"/>
</dbReference>
<evidence type="ECO:0008006" key="9">
    <source>
        <dbReference type="Google" id="ProtNLM"/>
    </source>
</evidence>
<gene>
    <name evidence="7" type="ORF">B0W44_05175</name>
</gene>
<feature type="domain" description="Penicillin-binding protein transpeptidase" evidence="5">
    <location>
        <begin position="275"/>
        <end position="585"/>
    </location>
</feature>
<evidence type="ECO:0000313" key="8">
    <source>
        <dbReference type="Proteomes" id="UP000188603"/>
    </source>
</evidence>
<feature type="transmembrane region" description="Helical" evidence="4">
    <location>
        <begin position="7"/>
        <end position="25"/>
    </location>
</feature>
<dbReference type="OrthoDB" id="2985542at2"/>
<dbReference type="Gene3D" id="3.40.710.10">
    <property type="entry name" value="DD-peptidase/beta-lactamase superfamily"/>
    <property type="match status" value="1"/>
</dbReference>
<dbReference type="Proteomes" id="UP000188603">
    <property type="component" value="Chromosome"/>
</dbReference>
<dbReference type="PANTHER" id="PTHR30627:SF24">
    <property type="entry name" value="PENICILLIN-BINDING PROTEIN 4B"/>
    <property type="match status" value="1"/>
</dbReference>
<keyword evidence="4" id="KW-0812">Transmembrane</keyword>
<dbReference type="GO" id="GO:0071555">
    <property type="term" value="P:cell wall organization"/>
    <property type="evidence" value="ECO:0007669"/>
    <property type="project" value="TreeGrafter"/>
</dbReference>
<comment type="subcellular location">
    <subcellularLocation>
        <location evidence="1">Membrane</location>
    </subcellularLocation>
</comment>
<evidence type="ECO:0000256" key="1">
    <source>
        <dbReference type="ARBA" id="ARBA00004370"/>
    </source>
</evidence>
<dbReference type="PANTHER" id="PTHR30627">
    <property type="entry name" value="PEPTIDOGLYCAN D,D-TRANSPEPTIDASE"/>
    <property type="match status" value="1"/>
</dbReference>
<dbReference type="InterPro" id="IPR012338">
    <property type="entry name" value="Beta-lactam/transpept-like"/>
</dbReference>
<organism evidence="7 8">
    <name type="scientific">Novibacillus thermophilus</name>
    <dbReference type="NCBI Taxonomy" id="1471761"/>
    <lineage>
        <taxon>Bacteria</taxon>
        <taxon>Bacillati</taxon>
        <taxon>Bacillota</taxon>
        <taxon>Bacilli</taxon>
        <taxon>Bacillales</taxon>
        <taxon>Thermoactinomycetaceae</taxon>
        <taxon>Novibacillus</taxon>
    </lineage>
</organism>
<dbReference type="InterPro" id="IPR036138">
    <property type="entry name" value="PBP_dimer_sf"/>
</dbReference>
<dbReference type="KEGG" id="ntr:B0W44_05175"/>
<dbReference type="RefSeq" id="WP_077719080.1">
    <property type="nucleotide sequence ID" value="NZ_CP019699.1"/>
</dbReference>
<dbReference type="STRING" id="1471761.B0W44_05175"/>
<dbReference type="Pfam" id="PF03717">
    <property type="entry name" value="PBP_dimer"/>
    <property type="match status" value="1"/>
</dbReference>
<dbReference type="InterPro" id="IPR005311">
    <property type="entry name" value="PBP_dimer"/>
</dbReference>
<dbReference type="AlphaFoldDB" id="A0A1U9K5E4"/>
<dbReference type="Gene3D" id="3.90.1310.10">
    <property type="entry name" value="Penicillin-binding protein 2a (Domain 2)"/>
    <property type="match status" value="1"/>
</dbReference>
<name>A0A1U9K5E4_9BACL</name>
<protein>
    <recommendedName>
        <fullName evidence="9">Penicillin-binding protein</fullName>
    </recommendedName>
</protein>
<keyword evidence="8" id="KW-1185">Reference proteome</keyword>
<sequence>MGNGRTVVLAILLFTMFAALIVRLLHIQVWEPEAFGTGHVDLLTQANEQQTQVFLADSGRGTIYDRRGAALTGERDYHIIVFPLARPIDRLTELSAILGWTEEALQGALREIDQPQFLKDTKTGRPIAVSEAQARAIQDLNIPGVHALYSEGDRYAPNRLAHHLLGTIRFNTEAKQGIESGEGVSTGAVGSRGLEKSFDPFLRVSGVNRVTYAVDGAGKPLSGDQTEWENTLALGSESPKSLVTSVDAQIQQIVEQALDQSSSAAPLSRRGVSDGAAVVLDIASGDVLAMASRPHEGEKGEDGLPGEANRALLAMEPGSIFKTVIAVAALDQGIVRREDEFFCDGKLHAYNLPCWTLGEGGHGHLTFADAYAESCNVVFGELAVQLGGDTIAEYADKLGIGHKVGWEGQVYHDQQFAQLPEEEAGQLFHDKRDRHDRYALAQTGIGQRDVRVTPLQAANMVVSLFHPGKLHHPRVVSEIQYDNGDPYFTFEPQVQQTDNPIKSDTLQTVRQLMIEVVQSGTASPLSDAEWKLGGKTGTAQVAKTGKEHKWMIGFGPLDKPQYAVAVVSRYSEGGEAHLDTFQAIMDGLARYESEADSQ</sequence>
<evidence type="ECO:0000259" key="6">
    <source>
        <dbReference type="Pfam" id="PF03717"/>
    </source>
</evidence>
<dbReference type="GO" id="GO:0005886">
    <property type="term" value="C:plasma membrane"/>
    <property type="evidence" value="ECO:0007669"/>
    <property type="project" value="TreeGrafter"/>
</dbReference>
<dbReference type="GO" id="GO:0008658">
    <property type="term" value="F:penicillin binding"/>
    <property type="evidence" value="ECO:0007669"/>
    <property type="project" value="InterPro"/>
</dbReference>